<gene>
    <name evidence="2" type="ORF">Fadolivirus_1_316</name>
</gene>
<dbReference type="InterPro" id="IPR009003">
    <property type="entry name" value="Peptidase_S1_PA"/>
</dbReference>
<evidence type="ECO:0000313" key="3">
    <source>
        <dbReference type="Proteomes" id="UP001162001"/>
    </source>
</evidence>
<reference evidence="2 3" key="1">
    <citation type="submission" date="2020-04" db="EMBL/GenBank/DDBJ databases">
        <title>Advantages and limits of metagenomic assembly and binning of a giant virus.</title>
        <authorList>
            <person name="Schulz F."/>
            <person name="Andreani J."/>
            <person name="Francis R."/>
            <person name="Boudjemaa H."/>
            <person name="Bou Khalil J.Y."/>
            <person name="Lee J."/>
            <person name="La Scola B."/>
            <person name="Woyke T."/>
        </authorList>
    </citation>
    <scope>NUCLEOTIDE SEQUENCE [LARGE SCALE GENOMIC DNA]</scope>
    <source>
        <strain evidence="2 3">FV1/VV64</strain>
    </source>
</reference>
<name>A0A7D3UV82_9VIRU</name>
<evidence type="ECO:0000256" key="1">
    <source>
        <dbReference type="ARBA" id="ARBA00022801"/>
    </source>
</evidence>
<dbReference type="GO" id="GO:0016787">
    <property type="term" value="F:hydrolase activity"/>
    <property type="evidence" value="ECO:0007669"/>
    <property type="project" value="UniProtKB-KW"/>
</dbReference>
<evidence type="ECO:0000313" key="2">
    <source>
        <dbReference type="EMBL" id="QKF93774.1"/>
    </source>
</evidence>
<keyword evidence="1" id="KW-0378">Hydrolase</keyword>
<dbReference type="EMBL" id="MT418680">
    <property type="protein sequence ID" value="QKF93774.1"/>
    <property type="molecule type" value="Genomic_DNA"/>
</dbReference>
<dbReference type="SUPFAM" id="SSF50494">
    <property type="entry name" value="Trypsin-like serine proteases"/>
    <property type="match status" value="1"/>
</dbReference>
<protein>
    <submittedName>
        <fullName evidence="2">Peptidase S1 Pa clan</fullName>
    </submittedName>
</protein>
<sequence>MEKFGILCAISDSNALTYPIILDKSKRIEKIKNVNIGNLLTINNNTYVITCFHCIKNTMEQYIIINDKKYKCKTKYISDELELACLEVIGFHANENCFTVYDFDLNINHINHDVEVLSCDIDTFCKKNDIIKLKIDAKVINIIDTGYDKLKSLNIPIIPRYSLQLIKSFDDIYELSGLSGSFIMYNEKIIGIISSIENSLLNVIPSNVIMRFINEIKLKSSFNGLCTIVGKFQSCDFTKESSYEKVYGQIIENTYNINYNNYDYNISKMIPCNTLKKSDIIIEINGMKLNNSFKLYDSKMDYYLDFRTYIALNFICGDKIPLKIMRSTQKDPNDYTERNIFIYARPLASLRYIPISFNNNLITIGGFTFIELSEDIINNYINIGVNIGISFSEYYLKNPYRNDNEYIVVLLDIDKTMINNTLLENTNEFGFPLININGKIYSMATISKINKRKLQNINEFKKLLDSQSDLNIQLSVNMLNKVNNFKMTIVDHKINSLKLDV</sequence>
<dbReference type="Proteomes" id="UP001162001">
    <property type="component" value="Segment"/>
</dbReference>
<organism evidence="2 3">
    <name type="scientific">Fadolivirus FV1/VV64</name>
    <dbReference type="NCBI Taxonomy" id="3070911"/>
    <lineage>
        <taxon>Viruses</taxon>
        <taxon>Varidnaviria</taxon>
        <taxon>Bamfordvirae</taxon>
        <taxon>Nucleocytoviricota</taxon>
        <taxon>Megaviricetes</taxon>
        <taxon>Imitervirales</taxon>
        <taxon>Mimiviridae</taxon>
        <taxon>Klosneuvirinae</taxon>
        <taxon>Fadolivirus</taxon>
        <taxon>Fadolivirus algeromassiliense</taxon>
    </lineage>
</organism>
<accession>A0A7D3UV82</accession>
<keyword evidence="3" id="KW-1185">Reference proteome</keyword>
<proteinExistence type="predicted"/>